<feature type="compositionally biased region" description="Basic and acidic residues" evidence="2">
    <location>
        <begin position="81"/>
        <end position="93"/>
    </location>
</feature>
<dbReference type="EMBL" id="BKCN01000003">
    <property type="protein sequence ID" value="GER03338.1"/>
    <property type="molecule type" value="Genomic_DNA"/>
</dbReference>
<evidence type="ECO:0000256" key="2">
    <source>
        <dbReference type="SAM" id="MobiDB-lite"/>
    </source>
</evidence>
<feature type="chain" id="PRO_5022974079" description="Magnesium transporter MgtE intracellular domain-containing protein" evidence="3">
    <location>
        <begin position="25"/>
        <end position="256"/>
    </location>
</feature>
<gene>
    <name evidence="5" type="ORF">JCM17846_10200</name>
</gene>
<sequence length="256" mass="28594">MAVFSFRIMPISIAVLSMAAMAQAYQLAPNNDEALKTTAAAQPQPDDETTKPYNAFGQHDRPWARNLLPKNAQSPSSLPEELAKSVRDNRKPPSSDNENISELTALFYTTDAFTSARAERVPSRALALIREREADLARQEADLADARALVEASRRAVAADFQKLQDLHQKTSQLLDRLQQTEEADLTRMTNLYQNMKPKEAAEILNEMDERVVAAVIERMPERIGAPILARMDVQKARLVMRLFADRKAAFLSSNG</sequence>
<dbReference type="AlphaFoldDB" id="A0A5A7N5C3"/>
<evidence type="ECO:0000259" key="4">
    <source>
        <dbReference type="Pfam" id="PF03448"/>
    </source>
</evidence>
<feature type="coiled-coil region" evidence="1">
    <location>
        <begin position="129"/>
        <end position="184"/>
    </location>
</feature>
<name>A0A5A7N5C3_9PROT</name>
<keyword evidence="3" id="KW-0732">Signal</keyword>
<proteinExistence type="predicted"/>
<evidence type="ECO:0000313" key="5">
    <source>
        <dbReference type="EMBL" id="GER03338.1"/>
    </source>
</evidence>
<protein>
    <recommendedName>
        <fullName evidence="4">Magnesium transporter MgtE intracellular domain-containing protein</fullName>
    </recommendedName>
</protein>
<dbReference type="Proteomes" id="UP000324996">
    <property type="component" value="Unassembled WGS sequence"/>
</dbReference>
<organism evidence="5 6">
    <name type="scientific">Iodidimonas nitroreducens</name>
    <dbReference type="NCBI Taxonomy" id="1236968"/>
    <lineage>
        <taxon>Bacteria</taxon>
        <taxon>Pseudomonadati</taxon>
        <taxon>Pseudomonadota</taxon>
        <taxon>Alphaproteobacteria</taxon>
        <taxon>Iodidimonadales</taxon>
        <taxon>Iodidimonadaceae</taxon>
        <taxon>Iodidimonas</taxon>
    </lineage>
</organism>
<feature type="domain" description="Magnesium transporter MgtE intracellular" evidence="4">
    <location>
        <begin position="182"/>
        <end position="240"/>
    </location>
</feature>
<evidence type="ECO:0000256" key="1">
    <source>
        <dbReference type="SAM" id="Coils"/>
    </source>
</evidence>
<reference evidence="5 6" key="1">
    <citation type="submission" date="2019-09" db="EMBL/GenBank/DDBJ databases">
        <title>NBRP : Genome information of microbial organism related human and environment.</title>
        <authorList>
            <person name="Hattori M."/>
            <person name="Oshima K."/>
            <person name="Inaba H."/>
            <person name="Suda W."/>
            <person name="Sakamoto M."/>
            <person name="Iino T."/>
            <person name="Kitahara M."/>
            <person name="Oshida Y."/>
            <person name="Iida T."/>
            <person name="Kudo T."/>
            <person name="Itoh T."/>
            <person name="Ohkuma M."/>
        </authorList>
    </citation>
    <scope>NUCLEOTIDE SEQUENCE [LARGE SCALE GENOMIC DNA]</scope>
    <source>
        <strain evidence="5 6">Q-1</strain>
    </source>
</reference>
<dbReference type="Pfam" id="PF03448">
    <property type="entry name" value="MgtE_N"/>
    <property type="match status" value="1"/>
</dbReference>
<evidence type="ECO:0000313" key="6">
    <source>
        <dbReference type="Proteomes" id="UP000324996"/>
    </source>
</evidence>
<keyword evidence="1" id="KW-0175">Coiled coil</keyword>
<feature type="signal peptide" evidence="3">
    <location>
        <begin position="1"/>
        <end position="24"/>
    </location>
</feature>
<dbReference type="InterPro" id="IPR006668">
    <property type="entry name" value="Mg_transptr_MgtE_intracell_dom"/>
</dbReference>
<dbReference type="SUPFAM" id="SSF158791">
    <property type="entry name" value="MgtE N-terminal domain-like"/>
    <property type="match status" value="1"/>
</dbReference>
<dbReference type="RefSeq" id="WP_052370666.1">
    <property type="nucleotide sequence ID" value="NZ_BKCN01000003.1"/>
</dbReference>
<feature type="region of interest" description="Disordered" evidence="2">
    <location>
        <begin position="36"/>
        <end position="98"/>
    </location>
</feature>
<keyword evidence="6" id="KW-1185">Reference proteome</keyword>
<accession>A0A5A7N5C3</accession>
<comment type="caution">
    <text evidence="5">The sequence shown here is derived from an EMBL/GenBank/DDBJ whole genome shotgun (WGS) entry which is preliminary data.</text>
</comment>
<evidence type="ECO:0000256" key="3">
    <source>
        <dbReference type="SAM" id="SignalP"/>
    </source>
</evidence>